<dbReference type="EMBL" id="BAABME010009398">
    <property type="protein sequence ID" value="GAA0175097.1"/>
    <property type="molecule type" value="Genomic_DNA"/>
</dbReference>
<evidence type="ECO:0000313" key="1">
    <source>
        <dbReference type="EMBL" id="GAA0175097.1"/>
    </source>
</evidence>
<protein>
    <recommendedName>
        <fullName evidence="3">Reverse transcriptase domain-containing protein</fullName>
    </recommendedName>
</protein>
<reference evidence="1 2" key="1">
    <citation type="submission" date="2024-01" db="EMBL/GenBank/DDBJ databases">
        <title>The complete chloroplast genome sequence of Lithospermum erythrorhizon: insights into the phylogenetic relationship among Boraginaceae species and the maternal lineages of purple gromwells.</title>
        <authorList>
            <person name="Okada T."/>
            <person name="Watanabe K."/>
        </authorList>
    </citation>
    <scope>NUCLEOTIDE SEQUENCE [LARGE SCALE GENOMIC DNA]</scope>
</reference>
<gene>
    <name evidence="1" type="ORF">LIER_28346</name>
</gene>
<dbReference type="PANTHER" id="PTHR31635:SF196">
    <property type="entry name" value="REVERSE TRANSCRIPTASE DOMAIN-CONTAINING PROTEIN-RELATED"/>
    <property type="match status" value="1"/>
</dbReference>
<organism evidence="1 2">
    <name type="scientific">Lithospermum erythrorhizon</name>
    <name type="common">Purple gromwell</name>
    <name type="synonym">Lithospermum officinale var. erythrorhizon</name>
    <dbReference type="NCBI Taxonomy" id="34254"/>
    <lineage>
        <taxon>Eukaryota</taxon>
        <taxon>Viridiplantae</taxon>
        <taxon>Streptophyta</taxon>
        <taxon>Embryophyta</taxon>
        <taxon>Tracheophyta</taxon>
        <taxon>Spermatophyta</taxon>
        <taxon>Magnoliopsida</taxon>
        <taxon>eudicotyledons</taxon>
        <taxon>Gunneridae</taxon>
        <taxon>Pentapetalae</taxon>
        <taxon>asterids</taxon>
        <taxon>lamiids</taxon>
        <taxon>Boraginales</taxon>
        <taxon>Boraginaceae</taxon>
        <taxon>Boraginoideae</taxon>
        <taxon>Lithospermeae</taxon>
        <taxon>Lithospermum</taxon>
    </lineage>
</organism>
<evidence type="ECO:0008006" key="3">
    <source>
        <dbReference type="Google" id="ProtNLM"/>
    </source>
</evidence>
<keyword evidence="2" id="KW-1185">Reference proteome</keyword>
<name>A0AAV3RJI9_LITER</name>
<sequence>MDRTTGSRTPSETTQKVEYQAKANKSDIFVEELHESEIFTSHLSKGKTKFAGTGPRGGCGLWSIKTNHSYESTGLDKNYLDLVWGLELRTFGVGLEDLKYSGAHFSWPGTRNGTKIYEKLDRAMANFEWSLDFQNSSCLCLPIQRSDHGPLVISTKPSSKACRRPCKLAHLQNNPHIPSNILEENNLRAQLDLLLIAEESYWHQRTKLNRINNGDVNSEFYHSYIKHKAKINSILEICYSDNNIITDEDDIINHYFSHFSNFYNPPQTPVRSFKTISNISSGLNNDQVDDLNRPFTAIEVKKDIFQMYPDKSPGANEFPAGFFKNNWNLLGEDLTTSILDFLNNNEFLKEINNTFITLIPKLDNPSSLADFRPISLCNTMYKIASKTMVNRLKPHLNHLLSPFQNGFINGRLVHDSV</sequence>
<proteinExistence type="predicted"/>
<dbReference type="AlphaFoldDB" id="A0AAV3RJI9"/>
<evidence type="ECO:0000313" key="2">
    <source>
        <dbReference type="Proteomes" id="UP001454036"/>
    </source>
</evidence>
<dbReference type="Proteomes" id="UP001454036">
    <property type="component" value="Unassembled WGS sequence"/>
</dbReference>
<dbReference type="InterPro" id="IPR043502">
    <property type="entry name" value="DNA/RNA_pol_sf"/>
</dbReference>
<dbReference type="SUPFAM" id="SSF56672">
    <property type="entry name" value="DNA/RNA polymerases"/>
    <property type="match status" value="1"/>
</dbReference>
<comment type="caution">
    <text evidence="1">The sequence shown here is derived from an EMBL/GenBank/DDBJ whole genome shotgun (WGS) entry which is preliminary data.</text>
</comment>
<dbReference type="PANTHER" id="PTHR31635">
    <property type="entry name" value="REVERSE TRANSCRIPTASE DOMAIN-CONTAINING PROTEIN-RELATED"/>
    <property type="match status" value="1"/>
</dbReference>
<accession>A0AAV3RJI9</accession>